<dbReference type="InterPro" id="IPR036517">
    <property type="entry name" value="FF_domain_sf"/>
</dbReference>
<dbReference type="PROSITE" id="PS50020">
    <property type="entry name" value="WW_DOMAIN_2"/>
    <property type="match status" value="2"/>
</dbReference>
<evidence type="ECO:0000256" key="1">
    <source>
        <dbReference type="ARBA" id="ARBA00022737"/>
    </source>
</evidence>
<evidence type="ECO:0000259" key="3">
    <source>
        <dbReference type="PROSITE" id="PS50020"/>
    </source>
</evidence>
<dbReference type="GO" id="GO:0003712">
    <property type="term" value="F:transcription coregulator activity"/>
    <property type="evidence" value="ECO:0007669"/>
    <property type="project" value="TreeGrafter"/>
</dbReference>
<dbReference type="Pfam" id="PF01846">
    <property type="entry name" value="FF"/>
    <property type="match status" value="1"/>
</dbReference>
<evidence type="ECO:0000256" key="2">
    <source>
        <dbReference type="SAM" id="MobiDB-lite"/>
    </source>
</evidence>
<keyword evidence="1" id="KW-0677">Repeat</keyword>
<proteinExistence type="predicted"/>
<organism evidence="5 6">
    <name type="scientific">Aphanomyces euteiches</name>
    <dbReference type="NCBI Taxonomy" id="100861"/>
    <lineage>
        <taxon>Eukaryota</taxon>
        <taxon>Sar</taxon>
        <taxon>Stramenopiles</taxon>
        <taxon>Oomycota</taxon>
        <taxon>Saprolegniomycetes</taxon>
        <taxon>Saprolegniales</taxon>
        <taxon>Verrucalvaceae</taxon>
        <taxon>Aphanomyces</taxon>
    </lineage>
</organism>
<protein>
    <recommendedName>
        <fullName evidence="7">WW domain-containing protein</fullName>
    </recommendedName>
</protein>
<dbReference type="PROSITE" id="PS01159">
    <property type="entry name" value="WW_DOMAIN_1"/>
    <property type="match status" value="1"/>
</dbReference>
<dbReference type="PANTHER" id="PTHR15377">
    <property type="entry name" value="TRANSCRIPTION ELONGATION REGULATOR 1"/>
    <property type="match status" value="1"/>
</dbReference>
<dbReference type="Gene3D" id="1.10.10.440">
    <property type="entry name" value="FF domain"/>
    <property type="match status" value="1"/>
</dbReference>
<dbReference type="SMART" id="SM00441">
    <property type="entry name" value="FF"/>
    <property type="match status" value="1"/>
</dbReference>
<dbReference type="AlphaFoldDB" id="A0A6G0W7G1"/>
<gene>
    <name evidence="5" type="ORF">Ae201684_018438</name>
</gene>
<dbReference type="Gene3D" id="2.20.70.10">
    <property type="match status" value="2"/>
</dbReference>
<feature type="domain" description="FF" evidence="4">
    <location>
        <begin position="139"/>
        <end position="194"/>
    </location>
</feature>
<keyword evidence="6" id="KW-1185">Reference proteome</keyword>
<evidence type="ECO:0008006" key="7">
    <source>
        <dbReference type="Google" id="ProtNLM"/>
    </source>
</evidence>
<feature type="region of interest" description="Disordered" evidence="2">
    <location>
        <begin position="105"/>
        <end position="140"/>
    </location>
</feature>
<comment type="caution">
    <text evidence="5">The sequence shown here is derived from an EMBL/GenBank/DDBJ whole genome shotgun (WGS) entry which is preliminary data.</text>
</comment>
<evidence type="ECO:0000313" key="6">
    <source>
        <dbReference type="Proteomes" id="UP000481153"/>
    </source>
</evidence>
<dbReference type="SUPFAM" id="SSF81698">
    <property type="entry name" value="FF domain"/>
    <property type="match status" value="1"/>
</dbReference>
<dbReference type="EMBL" id="VJMJ01000335">
    <property type="protein sequence ID" value="KAF0722436.1"/>
    <property type="molecule type" value="Genomic_DNA"/>
</dbReference>
<dbReference type="Proteomes" id="UP000481153">
    <property type="component" value="Unassembled WGS sequence"/>
</dbReference>
<feature type="domain" description="WW" evidence="3">
    <location>
        <begin position="8"/>
        <end position="36"/>
    </location>
</feature>
<feature type="compositionally biased region" description="Basic residues" evidence="2">
    <location>
        <begin position="364"/>
        <end position="393"/>
    </location>
</feature>
<dbReference type="InterPro" id="IPR001202">
    <property type="entry name" value="WW_dom"/>
</dbReference>
<dbReference type="PROSITE" id="PS51676">
    <property type="entry name" value="FF"/>
    <property type="match status" value="1"/>
</dbReference>
<dbReference type="GO" id="GO:0070063">
    <property type="term" value="F:RNA polymerase binding"/>
    <property type="evidence" value="ECO:0007669"/>
    <property type="project" value="InterPro"/>
</dbReference>
<reference evidence="5 6" key="1">
    <citation type="submission" date="2019-07" db="EMBL/GenBank/DDBJ databases">
        <title>Genomics analysis of Aphanomyces spp. identifies a new class of oomycete effector associated with host adaptation.</title>
        <authorList>
            <person name="Gaulin E."/>
        </authorList>
    </citation>
    <scope>NUCLEOTIDE SEQUENCE [LARGE SCALE GENOMIC DNA]</scope>
    <source>
        <strain evidence="5 6">ATCC 201684</strain>
    </source>
</reference>
<dbReference type="InterPro" id="IPR036020">
    <property type="entry name" value="WW_dom_sf"/>
</dbReference>
<dbReference type="PANTHER" id="PTHR15377:SF3">
    <property type="entry name" value="WW DOMAIN-CONTAINING PROTEIN"/>
    <property type="match status" value="1"/>
</dbReference>
<accession>A0A6G0W7G1</accession>
<dbReference type="VEuPathDB" id="FungiDB:AeMF1_011410"/>
<dbReference type="SMART" id="SM00456">
    <property type="entry name" value="WW"/>
    <property type="match status" value="2"/>
</dbReference>
<dbReference type="InterPro" id="IPR045148">
    <property type="entry name" value="TCRG1-like"/>
</dbReference>
<feature type="domain" description="WW" evidence="3">
    <location>
        <begin position="52"/>
        <end position="85"/>
    </location>
</feature>
<dbReference type="CDD" id="cd00201">
    <property type="entry name" value="WW"/>
    <property type="match status" value="2"/>
</dbReference>
<dbReference type="GO" id="GO:0005634">
    <property type="term" value="C:nucleus"/>
    <property type="evidence" value="ECO:0007669"/>
    <property type="project" value="TreeGrafter"/>
</dbReference>
<evidence type="ECO:0000313" key="5">
    <source>
        <dbReference type="EMBL" id="KAF0722436.1"/>
    </source>
</evidence>
<evidence type="ECO:0000259" key="4">
    <source>
        <dbReference type="PROSITE" id="PS51676"/>
    </source>
</evidence>
<sequence>MAPRSWGPWTEYDAGDGWMYYYNNETKESVWEMPIEFREELGEMPAMLKTALAFSGEWGAFDAGFGTIYYFHLPTRQSSWERPKDWGQEPEISYAELAVIQEKERAEQKKQQQQKEKESATTRETTEEETAKEPEDNEDSIKHIEAFRQMLRDKQIMPYTKWEAALPRIAIDERFKAVRTMDERRAIYEHFVKHRKAEIAKESKQNFKNARKTFLRGLHAALEKFPLDQVTKKKKPFASFMTWFKQNEPELYGTLDDVLNILSLSDQEKVYQKKMDEWHPVALLRHVEEKRLKDHFEDNVEWLRDKEWDDSMVMPSLLERWPPAEQQKVFDACQANFKSTQAAKAGDMRKYGTGIAPKSPPKSSARRSRSPERRKRSLSRSRSRSRSRSHNRR</sequence>
<feature type="region of interest" description="Disordered" evidence="2">
    <location>
        <begin position="341"/>
        <end position="393"/>
    </location>
</feature>
<dbReference type="Pfam" id="PF00397">
    <property type="entry name" value="WW"/>
    <property type="match status" value="1"/>
</dbReference>
<name>A0A6G0W7G1_9STRA</name>
<dbReference type="SUPFAM" id="SSF51045">
    <property type="entry name" value="WW domain"/>
    <property type="match status" value="2"/>
</dbReference>
<dbReference type="InterPro" id="IPR002713">
    <property type="entry name" value="FF_domain"/>
</dbReference>